<dbReference type="AlphaFoldDB" id="A0AAN9LYQ3"/>
<evidence type="ECO:0000313" key="2">
    <source>
        <dbReference type="Proteomes" id="UP001367508"/>
    </source>
</evidence>
<evidence type="ECO:0000313" key="1">
    <source>
        <dbReference type="EMBL" id="KAK7344910.1"/>
    </source>
</evidence>
<proteinExistence type="predicted"/>
<protein>
    <submittedName>
        <fullName evidence="1">Uncharacterized protein</fullName>
    </submittedName>
</protein>
<keyword evidence="2" id="KW-1185">Reference proteome</keyword>
<dbReference type="EMBL" id="JAYMYQ010000003">
    <property type="protein sequence ID" value="KAK7344910.1"/>
    <property type="molecule type" value="Genomic_DNA"/>
</dbReference>
<reference evidence="1 2" key="1">
    <citation type="submission" date="2024-01" db="EMBL/GenBank/DDBJ databases">
        <title>The genomes of 5 underutilized Papilionoideae crops provide insights into root nodulation and disease resistanc.</title>
        <authorList>
            <person name="Jiang F."/>
        </authorList>
    </citation>
    <scope>NUCLEOTIDE SEQUENCE [LARGE SCALE GENOMIC DNA]</scope>
    <source>
        <strain evidence="1">LVBAO_FW01</strain>
        <tissue evidence="1">Leaves</tissue>
    </source>
</reference>
<sequence length="174" mass="20031">MPKVEGKRGLRCDSYDSPNIERQGLKSQLTRVLNITKFICRAYSTQNQTLAKLFEWVFLNFNMIIHFLLFGSLSNTGRVLETCLESVTNLYSTVLNLDHRLGLAWNYLALYLTSLSQNDLLLLEFQDLDLNSIKGIEEDFRNSRSRPCLGKFGRRKKLFLVEIAPKRKHTAPTG</sequence>
<comment type="caution">
    <text evidence="1">The sequence shown here is derived from an EMBL/GenBank/DDBJ whole genome shotgun (WGS) entry which is preliminary data.</text>
</comment>
<accession>A0AAN9LYQ3</accession>
<gene>
    <name evidence="1" type="ORF">VNO77_15136</name>
</gene>
<organism evidence="1 2">
    <name type="scientific">Canavalia gladiata</name>
    <name type="common">Sword bean</name>
    <name type="synonym">Dolichos gladiatus</name>
    <dbReference type="NCBI Taxonomy" id="3824"/>
    <lineage>
        <taxon>Eukaryota</taxon>
        <taxon>Viridiplantae</taxon>
        <taxon>Streptophyta</taxon>
        <taxon>Embryophyta</taxon>
        <taxon>Tracheophyta</taxon>
        <taxon>Spermatophyta</taxon>
        <taxon>Magnoliopsida</taxon>
        <taxon>eudicotyledons</taxon>
        <taxon>Gunneridae</taxon>
        <taxon>Pentapetalae</taxon>
        <taxon>rosids</taxon>
        <taxon>fabids</taxon>
        <taxon>Fabales</taxon>
        <taxon>Fabaceae</taxon>
        <taxon>Papilionoideae</taxon>
        <taxon>50 kb inversion clade</taxon>
        <taxon>NPAAA clade</taxon>
        <taxon>indigoferoid/millettioid clade</taxon>
        <taxon>Phaseoleae</taxon>
        <taxon>Canavalia</taxon>
    </lineage>
</organism>
<dbReference type="Proteomes" id="UP001367508">
    <property type="component" value="Unassembled WGS sequence"/>
</dbReference>
<name>A0AAN9LYQ3_CANGL</name>